<gene>
    <name evidence="2" type="ORF">BA171_01825</name>
</gene>
<evidence type="ECO:0000313" key="3">
    <source>
        <dbReference type="Proteomes" id="UP000216438"/>
    </source>
</evidence>
<feature type="coiled-coil region" evidence="1">
    <location>
        <begin position="272"/>
        <end position="320"/>
    </location>
</feature>
<evidence type="ECO:0000313" key="2">
    <source>
        <dbReference type="EMBL" id="ASX25905.1"/>
    </source>
</evidence>
<accession>A0A249DXC1</accession>
<feature type="coiled-coil region" evidence="1">
    <location>
        <begin position="64"/>
        <end position="121"/>
    </location>
</feature>
<dbReference type="EMBL" id="CP016303">
    <property type="protein sequence ID" value="ASX25905.1"/>
    <property type="molecule type" value="Genomic_DNA"/>
</dbReference>
<keyword evidence="1" id="KW-0175">Coiled coil</keyword>
<proteinExistence type="predicted"/>
<dbReference type="RefSeq" id="WP_016858134.1">
    <property type="nucleotide sequence ID" value="NZ_CP016303.1"/>
</dbReference>
<name>A0A249DXC1_9ENTR</name>
<evidence type="ECO:0008006" key="4">
    <source>
        <dbReference type="Google" id="ProtNLM"/>
    </source>
</evidence>
<reference evidence="3" key="1">
    <citation type="submission" date="2016-06" db="EMBL/GenBank/DDBJ databases">
        <authorList>
            <person name="Chen W."/>
            <person name="Hasegawa D.K."/>
        </authorList>
    </citation>
    <scope>NUCLEOTIDE SEQUENCE [LARGE SCALE GENOMIC DNA]</scope>
    <source>
        <strain evidence="3">MEAM1</strain>
    </source>
</reference>
<dbReference type="Proteomes" id="UP000216438">
    <property type="component" value="Chromosome"/>
</dbReference>
<reference evidence="2 3" key="2">
    <citation type="submission" date="2017-09" db="EMBL/GenBank/DDBJ databases">
        <title>The genome of whitefly Bemisia tabaci, a global crop pest, provides novel insights into virus transmission, host adaptation and insecticide resistance.</title>
        <authorList>
            <person name="Kaur N."/>
            <person name="Kliot A."/>
            <person name="Pinheiro P.V."/>
            <person name="Luan J."/>
            <person name="Zheng Y."/>
            <person name="Liu W."/>
            <person name="Sun H."/>
            <person name="Yang X."/>
            <person name="Xu Y."/>
            <person name="Luo Y."/>
            <person name="Kruse A."/>
            <person name="Fisher T.W."/>
            <person name="Nelson D.R."/>
            <person name="Elimelech M."/>
            <person name="MacCoss M."/>
            <person name="Johnson R."/>
            <person name="Cohen E."/>
            <person name="Hunter W.B."/>
            <person name="Brown J.K."/>
            <person name="Jander G."/>
            <person name="Cilia M."/>
            <person name="Douglas A.E."/>
            <person name="Ghanim M."/>
            <person name="Simmons A.M."/>
            <person name="Wintermantel W.M."/>
            <person name="Ling K.-S."/>
            <person name="Fei Z."/>
        </authorList>
    </citation>
    <scope>NUCLEOTIDE SEQUENCE [LARGE SCALE GENOMIC DNA]</scope>
    <source>
        <strain evidence="2 3">MEAM1</strain>
    </source>
</reference>
<evidence type="ECO:0000256" key="1">
    <source>
        <dbReference type="SAM" id="Coils"/>
    </source>
</evidence>
<protein>
    <recommendedName>
        <fullName evidence="4">Peptidase C58 YopT-type domain-containing protein</fullName>
    </recommendedName>
</protein>
<organism evidence="2 3">
    <name type="scientific">Candidatus Hamiltonella defensa</name>
    <name type="common">Bemisia tabaci</name>
    <dbReference type="NCBI Taxonomy" id="672795"/>
    <lineage>
        <taxon>Bacteria</taxon>
        <taxon>Pseudomonadati</taxon>
        <taxon>Pseudomonadota</taxon>
        <taxon>Gammaproteobacteria</taxon>
        <taxon>Enterobacterales</taxon>
        <taxon>Enterobacteriaceae</taxon>
        <taxon>aphid secondary symbionts</taxon>
        <taxon>Candidatus Williamhamiltonella</taxon>
    </lineage>
</organism>
<dbReference type="AlphaFoldDB" id="A0A249DXC1"/>
<sequence length="454" mass="52673">MPTINPQLSNTTKPIIEQKFITHCKNLDNQASNIANKLINANNISDFKFNFLLKKLDEAQQKHIDLIDNQNKILKKNLTDLQNSLKNTTSGTEKQEIRRNIARIKVLINELEENKSIVSNQKILQLKRAADIKRENLEARHPGKIHYDEPITPFIHTTYNEALKILEENTWINRNHQKTQSTATKEKMKLAFDVLETCDAEQLIKQPSQAKGKLRSVLRYSQKTSGGSCWGHMIEGIIQKSQGKNLDSSMRFGNQIKASSLNKIINNQMEYEKQFQKNLKQIQKTLKKYRSIKLDYDNGMTQYACDIKLLVEKLNKLREKIIKIISGETHLTKHNFIKIAETRHELKKEEDAETFVSSFIGDMTASKAQHQKVYKTITLEMEKGCHGVSIFLEKEGVKETFTFSDPNYNRSVRIDDKQKFEDFLLKHFLEAYFVKLNKVTVTDFIYKDEQSQST</sequence>